<feature type="transmembrane region" description="Helical" evidence="1">
    <location>
        <begin position="61"/>
        <end position="94"/>
    </location>
</feature>
<sequence>MAIALAFGLTALRYPIGDLSRAGPGLFPVMVSSLLLLIGVSTVVRSFFVEPVRLDLHFKNIALILASLCGFALISMYLDMAAGIVFMVFCSAFAGSSNSWLRNVKISAGLIAMAFALQKLLGLNLPLF</sequence>
<organism evidence="3 4">
    <name type="scientific">Variovorax paradoxus</name>
    <dbReference type="NCBI Taxonomy" id="34073"/>
    <lineage>
        <taxon>Bacteria</taxon>
        <taxon>Pseudomonadati</taxon>
        <taxon>Pseudomonadota</taxon>
        <taxon>Betaproteobacteria</taxon>
        <taxon>Burkholderiales</taxon>
        <taxon>Comamonadaceae</taxon>
        <taxon>Variovorax</taxon>
    </lineage>
</organism>
<feature type="domain" description="DUF1468" evidence="2">
    <location>
        <begin position="4"/>
        <end position="126"/>
    </location>
</feature>
<keyword evidence="1" id="KW-1133">Transmembrane helix</keyword>
<gene>
    <name evidence="3" type="ORF">GOQ09_13475</name>
</gene>
<evidence type="ECO:0000256" key="1">
    <source>
        <dbReference type="SAM" id="Phobius"/>
    </source>
</evidence>
<dbReference type="OrthoDB" id="8902299at2"/>
<reference evidence="3 4" key="1">
    <citation type="submission" date="2019-12" db="EMBL/GenBank/DDBJ databases">
        <title>Hybrid Genome Assemblies of two High G+C Isolates from Undergraduate Microbiology Courses.</title>
        <authorList>
            <person name="Ne Ville C.J."/>
            <person name="Enright D."/>
            <person name="Hernandez I."/>
            <person name="Dodsworth J."/>
            <person name="Orwin P.M."/>
        </authorList>
    </citation>
    <scope>NUCLEOTIDE SEQUENCE [LARGE SCALE GENOMIC DNA]</scope>
    <source>
        <strain evidence="3 4">CSUSB</strain>
    </source>
</reference>
<evidence type="ECO:0000259" key="2">
    <source>
        <dbReference type="Pfam" id="PF07331"/>
    </source>
</evidence>
<protein>
    <submittedName>
        <fullName evidence="3">Tripartite tricarboxylate transporter TctB family protein</fullName>
    </submittedName>
</protein>
<dbReference type="AlphaFoldDB" id="A0A6I6HGY0"/>
<dbReference type="Pfam" id="PF07331">
    <property type="entry name" value="TctB"/>
    <property type="match status" value="1"/>
</dbReference>
<name>A0A6I6HGY0_VARPD</name>
<accession>A0A6I6HGY0</accession>
<dbReference type="RefSeq" id="WP_157613866.1">
    <property type="nucleotide sequence ID" value="NZ_CP046622.1"/>
</dbReference>
<keyword evidence="1" id="KW-0812">Transmembrane</keyword>
<keyword evidence="1" id="KW-0472">Membrane</keyword>
<evidence type="ECO:0000313" key="3">
    <source>
        <dbReference type="EMBL" id="QGW82528.1"/>
    </source>
</evidence>
<proteinExistence type="predicted"/>
<dbReference type="EMBL" id="CP046622">
    <property type="protein sequence ID" value="QGW82528.1"/>
    <property type="molecule type" value="Genomic_DNA"/>
</dbReference>
<dbReference type="InterPro" id="IPR009936">
    <property type="entry name" value="DUF1468"/>
</dbReference>
<evidence type="ECO:0000313" key="4">
    <source>
        <dbReference type="Proteomes" id="UP000425817"/>
    </source>
</evidence>
<feature type="transmembrane region" description="Helical" evidence="1">
    <location>
        <begin position="29"/>
        <end position="49"/>
    </location>
</feature>
<dbReference type="Proteomes" id="UP000425817">
    <property type="component" value="Chromosome"/>
</dbReference>